<evidence type="ECO:0000256" key="4">
    <source>
        <dbReference type="ARBA" id="ARBA00022786"/>
    </source>
</evidence>
<name>A0A1Q5UD52_9EURO</name>
<dbReference type="GO" id="GO:0005680">
    <property type="term" value="C:anaphase-promoting complex"/>
    <property type="evidence" value="ECO:0007669"/>
    <property type="project" value="InterPro"/>
</dbReference>
<feature type="region of interest" description="Disordered" evidence="6">
    <location>
        <begin position="821"/>
        <end position="848"/>
    </location>
</feature>
<evidence type="ECO:0000256" key="6">
    <source>
        <dbReference type="SAM" id="MobiDB-lite"/>
    </source>
</evidence>
<evidence type="ECO:0000259" key="7">
    <source>
        <dbReference type="Pfam" id="PF12894"/>
    </source>
</evidence>
<dbReference type="GO" id="GO:0051301">
    <property type="term" value="P:cell division"/>
    <property type="evidence" value="ECO:0007669"/>
    <property type="project" value="UniProtKB-KW"/>
</dbReference>
<keyword evidence="5" id="KW-0131">Cell cycle</keyword>
<dbReference type="AlphaFoldDB" id="A0A1Q5UD52"/>
<feature type="domain" description="Anaphase-promoting complex subunit 4-like WD40" evidence="7">
    <location>
        <begin position="25"/>
        <end position="136"/>
    </location>
</feature>
<dbReference type="Proteomes" id="UP000186955">
    <property type="component" value="Unassembled WGS sequence"/>
</dbReference>
<dbReference type="GO" id="GO:0070979">
    <property type="term" value="P:protein K11-linked ubiquitination"/>
    <property type="evidence" value="ECO:0007669"/>
    <property type="project" value="TreeGrafter"/>
</dbReference>
<dbReference type="PANTHER" id="PTHR13260">
    <property type="entry name" value="ANAPHASE PROMOTING COMPLEX SUBUNIT 4 APC4"/>
    <property type="match status" value="1"/>
</dbReference>
<evidence type="ECO:0000256" key="1">
    <source>
        <dbReference type="ARBA" id="ARBA00016067"/>
    </source>
</evidence>
<evidence type="ECO:0000256" key="3">
    <source>
        <dbReference type="ARBA" id="ARBA00022776"/>
    </source>
</evidence>
<evidence type="ECO:0000256" key="5">
    <source>
        <dbReference type="ARBA" id="ARBA00023306"/>
    </source>
</evidence>
<dbReference type="InterPro" id="IPR024790">
    <property type="entry name" value="APC4_long_dom"/>
</dbReference>
<keyword evidence="3" id="KW-0498">Mitosis</keyword>
<dbReference type="Gene3D" id="2.130.10.10">
    <property type="entry name" value="YVTN repeat-like/Quinoprotein amine dehydrogenase"/>
    <property type="match status" value="1"/>
</dbReference>
<dbReference type="SUPFAM" id="SSF50978">
    <property type="entry name" value="WD40 repeat-like"/>
    <property type="match status" value="1"/>
</dbReference>
<accession>A0A1Q5UD52</accession>
<dbReference type="Pfam" id="PF12896">
    <property type="entry name" value="ANAPC4"/>
    <property type="match status" value="1"/>
</dbReference>
<comment type="caution">
    <text evidence="9">The sequence shown here is derived from an EMBL/GenBank/DDBJ whole genome shotgun (WGS) entry which is preliminary data.</text>
</comment>
<feature type="domain" description="Anaphase-promoting complex subunit 4 long" evidence="8">
    <location>
        <begin position="296"/>
        <end position="496"/>
    </location>
</feature>
<dbReference type="GO" id="GO:0031145">
    <property type="term" value="P:anaphase-promoting complex-dependent catabolic process"/>
    <property type="evidence" value="ECO:0007669"/>
    <property type="project" value="InterPro"/>
</dbReference>
<dbReference type="EMBL" id="MNBE01000347">
    <property type="protein sequence ID" value="OKP10428.1"/>
    <property type="molecule type" value="Genomic_DNA"/>
</dbReference>
<dbReference type="InterPro" id="IPR024977">
    <property type="entry name" value="Apc4-like_WD40_dom"/>
</dbReference>
<evidence type="ECO:0000313" key="9">
    <source>
        <dbReference type="EMBL" id="OKP10428.1"/>
    </source>
</evidence>
<evidence type="ECO:0000313" key="10">
    <source>
        <dbReference type="Proteomes" id="UP000186955"/>
    </source>
</evidence>
<reference evidence="9 10" key="1">
    <citation type="submission" date="2016-10" db="EMBL/GenBank/DDBJ databases">
        <title>Genome sequence of the ascomycete fungus Penicillium subrubescens.</title>
        <authorList>
            <person name="De Vries R.P."/>
            <person name="Peng M."/>
            <person name="Dilokpimol A."/>
            <person name="Hilden K."/>
            <person name="Makela M.R."/>
            <person name="Grigoriev I."/>
            <person name="Riley R."/>
            <person name="Granchi Z."/>
        </authorList>
    </citation>
    <scope>NUCLEOTIDE SEQUENCE [LARGE SCALE GENOMIC DNA]</scope>
    <source>
        <strain evidence="9 10">CBS 132785</strain>
    </source>
</reference>
<dbReference type="STRING" id="1316194.A0A1Q5UD52"/>
<gene>
    <name evidence="9" type="ORF">PENSUB_4152</name>
</gene>
<keyword evidence="4" id="KW-0833">Ubl conjugation pathway</keyword>
<dbReference type="InterPro" id="IPR036322">
    <property type="entry name" value="WD40_repeat_dom_sf"/>
</dbReference>
<keyword evidence="2" id="KW-0132">Cell division</keyword>
<keyword evidence="10" id="KW-1185">Reference proteome</keyword>
<dbReference type="InterPro" id="IPR015943">
    <property type="entry name" value="WD40/YVTN_repeat-like_dom_sf"/>
</dbReference>
<dbReference type="InterPro" id="IPR024789">
    <property type="entry name" value="APC4"/>
</dbReference>
<evidence type="ECO:0000259" key="8">
    <source>
        <dbReference type="Pfam" id="PF12896"/>
    </source>
</evidence>
<proteinExistence type="predicted"/>
<evidence type="ECO:0000256" key="2">
    <source>
        <dbReference type="ARBA" id="ARBA00022618"/>
    </source>
</evidence>
<dbReference type="GO" id="GO:0034399">
    <property type="term" value="C:nuclear periphery"/>
    <property type="evidence" value="ECO:0007669"/>
    <property type="project" value="TreeGrafter"/>
</dbReference>
<organism evidence="9 10">
    <name type="scientific">Penicillium subrubescens</name>
    <dbReference type="NCBI Taxonomy" id="1316194"/>
    <lineage>
        <taxon>Eukaryota</taxon>
        <taxon>Fungi</taxon>
        <taxon>Dikarya</taxon>
        <taxon>Ascomycota</taxon>
        <taxon>Pezizomycotina</taxon>
        <taxon>Eurotiomycetes</taxon>
        <taxon>Eurotiomycetidae</taxon>
        <taxon>Eurotiales</taxon>
        <taxon>Aspergillaceae</taxon>
        <taxon>Penicillium</taxon>
    </lineage>
</organism>
<dbReference type="Pfam" id="PF12894">
    <property type="entry name" value="ANAPC4_WD40"/>
    <property type="match status" value="1"/>
</dbReference>
<sequence length="848" mass="94087">MEEYAPQLTPVGEKTLPAKCNPSTLAYCPSMDLIALATDDDELRVFRLNGQRVFGGSFKGDPYLGEDEEDGEVRALAWKGNGRLLAVACGDGSVRIISAYSGKTVHHYQAYEEKKEDDPASDQNNSPKVTCLGWGINFTDSKAAQKHLEGAAGQISVDDLLTPGVHPSKAAAILKADLPRELALLDIESSLPKLSTVAATGAEDDLFSSRASIDAIFHSSVKDNSDSVDVLFVGFDDGSVHLRIFDCFEIGSFPIGESAGVAGSCQIIRHASHPLSSTHALLASPAKGQTREPLNLVTLDLRFITKSGRYLSLLASKTTQLQNLLRYIGQVQKQIELEWKNAQETPARFLRSINQDLQEQCQCDFTTAIYHLVVTGHCFEPMKEFLVDIVGERGQKRWDKAVSAGYESIRRLTHECLLPALERSQVLLSRLVGLSKFHKLTDVLGLDTSKLNAIVETLDCLHLLAHRIINHASEELDQFSAFSRWLRHEILILSSEPLSQTWDELLEKRDLFDVPPTVKYITGALRKSVLRNFIRQLPMIGVPHVPTPVTDKWLPDGHDRSFYDTFKALLKQQKQVQAEGGDGTSVDAPKLNDLTRRLGLQFEKVFAEIALTQRRGILHRSPIKLHMDCDQNVLDLKICYEDLVKGRPCTVYVAARSASTKSLVATVYIYRIVLDSVNGVSSTRQASIAALSFKEGVIRQLQFVEDDTLVLLYADSEASYLLNLPFQPASVLDLADEVEPLAVPLNYIDNNPQPTTAKPAVQPTPLDIASLLRETDIVIHTFAPSGPKSHPVHIDVNGRQGRRAICVLYGDAMRYEVLDLDAELEEEEEHEEEEEEDDDDEGENLDYD</sequence>
<protein>
    <recommendedName>
        <fullName evidence="1">Anaphase-promoting complex subunit 4</fullName>
    </recommendedName>
</protein>
<dbReference type="PANTHER" id="PTHR13260:SF0">
    <property type="entry name" value="ANAPHASE-PROMOTING COMPLEX SUBUNIT 4"/>
    <property type="match status" value="1"/>
</dbReference>